<evidence type="ECO:0000256" key="3">
    <source>
        <dbReference type="ARBA" id="ARBA00022777"/>
    </source>
</evidence>
<dbReference type="PROSITE" id="PS00107">
    <property type="entry name" value="PROTEIN_KINASE_ATP"/>
    <property type="match status" value="1"/>
</dbReference>
<evidence type="ECO:0000256" key="1">
    <source>
        <dbReference type="ARBA" id="ARBA00022679"/>
    </source>
</evidence>
<keyword evidence="9" id="KW-1185">Reference proteome</keyword>
<dbReference type="InterPro" id="IPR011009">
    <property type="entry name" value="Kinase-like_dom_sf"/>
</dbReference>
<evidence type="ECO:0000259" key="7">
    <source>
        <dbReference type="PROSITE" id="PS50011"/>
    </source>
</evidence>
<sequence>MEMEFPISMSTNYSRYQYGHLIFNGDSVSNPPLKNPKYSPTNSRISPLPEKLSPIILELLRASPNKKKRKSRSSSGIVETNKGIFEAAVKKSSTAVTHRNKRVRKSSSWVKSRLLGKGAYGSVYLATSQDQKTERAIKTAEFSRASSLIDEGRILRRLQSAFVIRCYGDETLREGSERHYNLVLEYCSGKSIADLIEDNQGGLSEFDVKLFATDVLSGLRHVHDKNIIHCDIKPDNLLLAPVDPVDHKMRSNGYLTKIADFGLAMEKGSTEYGNGSGHMRGTTRYMAPEIMRSGIVDYGVDIWAFGCTVLEMLTGSVVWGEHGNLGFDDWVNLIGHSDLIPCIPTWLSEEAQDFLKRCLVKEPGSRWEIDALTYHPFLNSEVLLLSHNGFVYD</sequence>
<dbReference type="InterPro" id="IPR052751">
    <property type="entry name" value="Plant_MAPKKK"/>
</dbReference>
<organism evidence="8 9">
    <name type="scientific">Cardamine amara subsp. amara</name>
    <dbReference type="NCBI Taxonomy" id="228776"/>
    <lineage>
        <taxon>Eukaryota</taxon>
        <taxon>Viridiplantae</taxon>
        <taxon>Streptophyta</taxon>
        <taxon>Embryophyta</taxon>
        <taxon>Tracheophyta</taxon>
        <taxon>Spermatophyta</taxon>
        <taxon>Magnoliopsida</taxon>
        <taxon>eudicotyledons</taxon>
        <taxon>Gunneridae</taxon>
        <taxon>Pentapetalae</taxon>
        <taxon>rosids</taxon>
        <taxon>malvids</taxon>
        <taxon>Brassicales</taxon>
        <taxon>Brassicaceae</taxon>
        <taxon>Cardamineae</taxon>
        <taxon>Cardamine</taxon>
    </lineage>
</organism>
<dbReference type="Pfam" id="PF00069">
    <property type="entry name" value="Pkinase"/>
    <property type="match status" value="1"/>
</dbReference>
<evidence type="ECO:0000256" key="2">
    <source>
        <dbReference type="ARBA" id="ARBA00022741"/>
    </source>
</evidence>
<keyword evidence="4 5" id="KW-0067">ATP-binding</keyword>
<dbReference type="PANTHER" id="PTHR48011">
    <property type="entry name" value="CCR4-NOT TRANSCRIPTIONAL COMPLEX SUBUNIT CAF120-RELATED"/>
    <property type="match status" value="1"/>
</dbReference>
<dbReference type="InterPro" id="IPR008271">
    <property type="entry name" value="Ser/Thr_kinase_AS"/>
</dbReference>
<dbReference type="InterPro" id="IPR000719">
    <property type="entry name" value="Prot_kinase_dom"/>
</dbReference>
<dbReference type="GO" id="GO:0005524">
    <property type="term" value="F:ATP binding"/>
    <property type="evidence" value="ECO:0007669"/>
    <property type="project" value="UniProtKB-UniRule"/>
</dbReference>
<dbReference type="Gene3D" id="1.10.510.10">
    <property type="entry name" value="Transferase(Phosphotransferase) domain 1"/>
    <property type="match status" value="1"/>
</dbReference>
<dbReference type="SUPFAM" id="SSF56112">
    <property type="entry name" value="Protein kinase-like (PK-like)"/>
    <property type="match status" value="1"/>
</dbReference>
<accession>A0ABD1A465</accession>
<dbReference type="PROSITE" id="PS50011">
    <property type="entry name" value="PROTEIN_KINASE_DOM"/>
    <property type="match status" value="1"/>
</dbReference>
<dbReference type="PROSITE" id="PS00108">
    <property type="entry name" value="PROTEIN_KINASE_ST"/>
    <property type="match status" value="1"/>
</dbReference>
<reference evidence="8 9" key="1">
    <citation type="submission" date="2024-04" db="EMBL/GenBank/DDBJ databases">
        <title>Genome assembly C_amara_ONT_v2.</title>
        <authorList>
            <person name="Yant L."/>
            <person name="Moore C."/>
            <person name="Slenker M."/>
        </authorList>
    </citation>
    <scope>NUCLEOTIDE SEQUENCE [LARGE SCALE GENOMIC DNA]</scope>
    <source>
        <tissue evidence="8">Leaf</tissue>
    </source>
</reference>
<dbReference type="CDD" id="cd06606">
    <property type="entry name" value="STKc_MAPKKK"/>
    <property type="match status" value="1"/>
</dbReference>
<dbReference type="InterPro" id="IPR017441">
    <property type="entry name" value="Protein_kinase_ATP_BS"/>
</dbReference>
<keyword evidence="3 8" id="KW-0418">Kinase</keyword>
<feature type="binding site" evidence="5">
    <location>
        <position position="138"/>
    </location>
    <ligand>
        <name>ATP</name>
        <dbReference type="ChEBI" id="CHEBI:30616"/>
    </ligand>
</feature>
<protein>
    <submittedName>
        <fullName evidence="8">Mitogen-activated protein kinase kinase kinase 20</fullName>
    </submittedName>
</protein>
<keyword evidence="1" id="KW-0808">Transferase</keyword>
<dbReference type="GO" id="GO:0004674">
    <property type="term" value="F:protein serine/threonine kinase activity"/>
    <property type="evidence" value="ECO:0007669"/>
    <property type="project" value="UniProtKB-KW"/>
</dbReference>
<gene>
    <name evidence="8" type="ORF">V5N11_016529</name>
</gene>
<proteinExistence type="inferred from homology"/>
<evidence type="ECO:0000313" key="9">
    <source>
        <dbReference type="Proteomes" id="UP001558713"/>
    </source>
</evidence>
<dbReference type="SMART" id="SM00220">
    <property type="entry name" value="S_TKc"/>
    <property type="match status" value="1"/>
</dbReference>
<feature type="domain" description="Protein kinase" evidence="7">
    <location>
        <begin position="109"/>
        <end position="378"/>
    </location>
</feature>
<evidence type="ECO:0000256" key="4">
    <source>
        <dbReference type="ARBA" id="ARBA00022840"/>
    </source>
</evidence>
<evidence type="ECO:0000313" key="8">
    <source>
        <dbReference type="EMBL" id="KAL1200901.1"/>
    </source>
</evidence>
<keyword evidence="6" id="KW-0723">Serine/threonine-protein kinase</keyword>
<evidence type="ECO:0000256" key="6">
    <source>
        <dbReference type="RuleBase" id="RU000304"/>
    </source>
</evidence>
<dbReference type="AlphaFoldDB" id="A0ABD1A465"/>
<comment type="similarity">
    <text evidence="6">Belongs to the protein kinase superfamily.</text>
</comment>
<dbReference type="EMBL" id="JBANAX010000605">
    <property type="protein sequence ID" value="KAL1200901.1"/>
    <property type="molecule type" value="Genomic_DNA"/>
</dbReference>
<keyword evidence="2 5" id="KW-0547">Nucleotide-binding</keyword>
<comment type="caution">
    <text evidence="8">The sequence shown here is derived from an EMBL/GenBank/DDBJ whole genome shotgun (WGS) entry which is preliminary data.</text>
</comment>
<dbReference type="PANTHER" id="PTHR48011:SF85">
    <property type="entry name" value="PROTEIN KINASE SUPERFAMILY PROTEIN"/>
    <property type="match status" value="1"/>
</dbReference>
<dbReference type="Proteomes" id="UP001558713">
    <property type="component" value="Unassembled WGS sequence"/>
</dbReference>
<name>A0ABD1A465_CARAN</name>
<evidence type="ECO:0000256" key="5">
    <source>
        <dbReference type="PROSITE-ProRule" id="PRU10141"/>
    </source>
</evidence>